<accession>A0A1D1W0A7</accession>
<dbReference type="Gene3D" id="3.30.420.10">
    <property type="entry name" value="Ribonuclease H-like superfamily/Ribonuclease H"/>
    <property type="match status" value="1"/>
</dbReference>
<evidence type="ECO:0008006" key="3">
    <source>
        <dbReference type="Google" id="ProtNLM"/>
    </source>
</evidence>
<dbReference type="AlphaFoldDB" id="A0A1D1W0A7"/>
<dbReference type="EMBL" id="BDGG01000014">
    <property type="protein sequence ID" value="GAV06636.1"/>
    <property type="molecule type" value="Genomic_DNA"/>
</dbReference>
<dbReference type="PANTHER" id="PTHR33939">
    <property type="entry name" value="PROTEIN CBG22215"/>
    <property type="match status" value="1"/>
</dbReference>
<proteinExistence type="predicted"/>
<name>A0A1D1W0A7_RAMVA</name>
<dbReference type="OrthoDB" id="10039611at2759"/>
<dbReference type="InterPro" id="IPR036397">
    <property type="entry name" value="RNaseH_sf"/>
</dbReference>
<comment type="caution">
    <text evidence="1">The sequence shown here is derived from an EMBL/GenBank/DDBJ whole genome shotgun (WGS) entry which is preliminary data.</text>
</comment>
<protein>
    <recommendedName>
        <fullName evidence="3">Tc1-like transposase DDE domain-containing protein</fullName>
    </recommendedName>
</protein>
<gene>
    <name evidence="1" type="primary">RvY_16592-1</name>
    <name evidence="1" type="synonym">RvY_16592.1</name>
    <name evidence="1" type="ORF">RvY_16592</name>
</gene>
<sequence length="113" mass="13544">MKETVVPSLKDFALDRGYKTIVVIKDNATYHSRLLEEYKRPKRARKEIKEWLDGHNIEYEGHESVPELWLKVTDFLNNFRANKYYMDTYLKAEGIKTVRLPPHHCDFNRIEKC</sequence>
<dbReference type="Proteomes" id="UP000186922">
    <property type="component" value="Unassembled WGS sequence"/>
</dbReference>
<dbReference type="GO" id="GO:0003676">
    <property type="term" value="F:nucleic acid binding"/>
    <property type="evidence" value="ECO:0007669"/>
    <property type="project" value="InterPro"/>
</dbReference>
<keyword evidence="2" id="KW-1185">Reference proteome</keyword>
<organism evidence="1 2">
    <name type="scientific">Ramazzottius varieornatus</name>
    <name type="common">Water bear</name>
    <name type="synonym">Tardigrade</name>
    <dbReference type="NCBI Taxonomy" id="947166"/>
    <lineage>
        <taxon>Eukaryota</taxon>
        <taxon>Metazoa</taxon>
        <taxon>Ecdysozoa</taxon>
        <taxon>Tardigrada</taxon>
        <taxon>Eutardigrada</taxon>
        <taxon>Parachela</taxon>
        <taxon>Hypsibioidea</taxon>
        <taxon>Ramazzottiidae</taxon>
        <taxon>Ramazzottius</taxon>
    </lineage>
</organism>
<reference evidence="1 2" key="1">
    <citation type="journal article" date="2016" name="Nat. Commun.">
        <title>Extremotolerant tardigrade genome and improved radiotolerance of human cultured cells by tardigrade-unique protein.</title>
        <authorList>
            <person name="Hashimoto T."/>
            <person name="Horikawa D.D."/>
            <person name="Saito Y."/>
            <person name="Kuwahara H."/>
            <person name="Kozuka-Hata H."/>
            <person name="Shin-I T."/>
            <person name="Minakuchi Y."/>
            <person name="Ohishi K."/>
            <person name="Motoyama A."/>
            <person name="Aizu T."/>
            <person name="Enomoto A."/>
            <person name="Kondo K."/>
            <person name="Tanaka S."/>
            <person name="Hara Y."/>
            <person name="Koshikawa S."/>
            <person name="Sagara H."/>
            <person name="Miura T."/>
            <person name="Yokobori S."/>
            <person name="Miyagawa K."/>
            <person name="Suzuki Y."/>
            <person name="Kubo T."/>
            <person name="Oyama M."/>
            <person name="Kohara Y."/>
            <person name="Fujiyama A."/>
            <person name="Arakawa K."/>
            <person name="Katayama T."/>
            <person name="Toyoda A."/>
            <person name="Kunieda T."/>
        </authorList>
    </citation>
    <scope>NUCLEOTIDE SEQUENCE [LARGE SCALE GENOMIC DNA]</scope>
    <source>
        <strain evidence="1 2">YOKOZUNA-1</strain>
    </source>
</reference>
<evidence type="ECO:0000313" key="1">
    <source>
        <dbReference type="EMBL" id="GAV06636.1"/>
    </source>
</evidence>
<evidence type="ECO:0000313" key="2">
    <source>
        <dbReference type="Proteomes" id="UP000186922"/>
    </source>
</evidence>
<dbReference type="PANTHER" id="PTHR33939:SF1">
    <property type="entry name" value="DUF4371 DOMAIN-CONTAINING PROTEIN"/>
    <property type="match status" value="1"/>
</dbReference>